<evidence type="ECO:0000256" key="2">
    <source>
        <dbReference type="ARBA" id="ARBA00022553"/>
    </source>
</evidence>
<dbReference type="Proteomes" id="UP000438429">
    <property type="component" value="Unassembled WGS sequence"/>
</dbReference>
<gene>
    <name evidence="6" type="ORF">F2P81_011874</name>
</gene>
<dbReference type="EMBL" id="VEVO01000010">
    <property type="protein sequence ID" value="KAF0036562.1"/>
    <property type="molecule type" value="Genomic_DNA"/>
</dbReference>
<evidence type="ECO:0000259" key="5">
    <source>
        <dbReference type="PROSITE" id="PS50086"/>
    </source>
</evidence>
<dbReference type="InterPro" id="IPR035969">
    <property type="entry name" value="Rab-GAP_TBC_sf"/>
</dbReference>
<keyword evidence="2" id="KW-0597">Phosphoprotein</keyword>
<evidence type="ECO:0000256" key="4">
    <source>
        <dbReference type="SAM" id="MobiDB-lite"/>
    </source>
</evidence>
<organism evidence="6 7">
    <name type="scientific">Scophthalmus maximus</name>
    <name type="common">Turbot</name>
    <name type="synonym">Psetta maxima</name>
    <dbReference type="NCBI Taxonomy" id="52904"/>
    <lineage>
        <taxon>Eukaryota</taxon>
        <taxon>Metazoa</taxon>
        <taxon>Chordata</taxon>
        <taxon>Craniata</taxon>
        <taxon>Vertebrata</taxon>
        <taxon>Euteleostomi</taxon>
        <taxon>Actinopterygii</taxon>
        <taxon>Neopterygii</taxon>
        <taxon>Teleostei</taxon>
        <taxon>Neoteleostei</taxon>
        <taxon>Acanthomorphata</taxon>
        <taxon>Carangaria</taxon>
        <taxon>Pleuronectiformes</taxon>
        <taxon>Pleuronectoidei</taxon>
        <taxon>Scophthalmidae</taxon>
        <taxon>Scophthalmus</taxon>
    </lineage>
</organism>
<feature type="region of interest" description="Disordered" evidence="4">
    <location>
        <begin position="145"/>
        <end position="204"/>
    </location>
</feature>
<feature type="region of interest" description="Disordered" evidence="4">
    <location>
        <begin position="92"/>
        <end position="122"/>
    </location>
</feature>
<dbReference type="AlphaFoldDB" id="A0A6A4T309"/>
<dbReference type="InterPro" id="IPR000195">
    <property type="entry name" value="Rab-GAP-TBC_dom"/>
</dbReference>
<evidence type="ECO:0000256" key="1">
    <source>
        <dbReference type="ARBA" id="ARBA00022468"/>
    </source>
</evidence>
<reference evidence="6 7" key="1">
    <citation type="submission" date="2019-06" db="EMBL/GenBank/DDBJ databases">
        <title>Draft genomes of female and male turbot (Scophthalmus maximus).</title>
        <authorList>
            <person name="Xu H."/>
            <person name="Xu X.-W."/>
            <person name="Shao C."/>
            <person name="Chen S."/>
        </authorList>
    </citation>
    <scope>NUCLEOTIDE SEQUENCE [LARGE SCALE GENOMIC DNA]</scope>
    <source>
        <strain evidence="6">Ysfricsl-2016a</strain>
        <tissue evidence="6">Blood</tissue>
    </source>
</reference>
<accession>A0A6A4T309</accession>
<dbReference type="PANTHER" id="PTHR22957:SF462">
    <property type="entry name" value="TBC1 DOMAIN FAMILY MEMBER 22B"/>
    <property type="match status" value="1"/>
</dbReference>
<dbReference type="Gene3D" id="1.10.10.750">
    <property type="entry name" value="Ypt/Rab-GAP domain of gyp1p, domain 1"/>
    <property type="match status" value="1"/>
</dbReference>
<dbReference type="SMART" id="SM00164">
    <property type="entry name" value="TBC"/>
    <property type="match status" value="1"/>
</dbReference>
<feature type="compositionally biased region" description="Basic and acidic residues" evidence="4">
    <location>
        <begin position="96"/>
        <end position="110"/>
    </location>
</feature>
<sequence>MRGPGVGVALKGVASSEYGHREQDQFLEEKRKGSRKVGFRNRLCFAEAAPRDMYAKHCDFNVILTYASHKQGREMTEFHVIFYSVQPVYGAQHPPLDPRLRRTYPKDTKPKFNNLKSKKASSFHEFARSTNDAWDIDDEEDEDFLATPAPTSSLPSGLHSTATQNPQQQNPAGDTESRLSHRVSPPSSEAPNLQDVQEEDADCEHVNGKVVKSNSEAHLGPSSVRSMLQKQQSLPVRSIIPLVARISDQNASGAPPMTVREKNRLDKFKQLLASPNTDLEELRKHSWSGIPIEVRPITWRLLSGYLPANKERRELVLKRKREEYFGFIEQYYNSRTDEHYKDTYRQIHIDIPRTNPLIPLFQQPVVQEVFERILFIWAIRHPASGYVQGINDLVTPFFVVFLSEFVTEDVENFDVAALPLDTQRNIEADSFWCMSKLLDGIQDNYTFAQPGIQNKVKALEELVSRIDEDIHNHFKKYEVEYLQFAFRWMNNLLMRELPLRCTIRLWDTYQAEAEGFSHFHLYVCAAFLIEWRKEILSMVDFQGLLMLLQNVPTIHWGNEEVGLLLAEAYRLKYMFADAPSHYKR</sequence>
<dbReference type="FunFam" id="1.10.472.80:FF:000001">
    <property type="entry name" value="TBC1 domain family member 22B"/>
    <property type="match status" value="1"/>
</dbReference>
<feature type="domain" description="Rab-GAP TBC" evidence="5">
    <location>
        <begin position="289"/>
        <end position="513"/>
    </location>
</feature>
<dbReference type="FunFam" id="1.10.8.270:FF:000004">
    <property type="entry name" value="TBC1 domain family, member 22B"/>
    <property type="match status" value="1"/>
</dbReference>
<evidence type="ECO:0000256" key="3">
    <source>
        <dbReference type="ARBA" id="ARBA00043879"/>
    </source>
</evidence>
<keyword evidence="1" id="KW-0343">GTPase activation</keyword>
<dbReference type="PANTHER" id="PTHR22957">
    <property type="entry name" value="TBC1 DOMAIN FAMILY MEMBER GTPASE-ACTIVATING PROTEIN"/>
    <property type="match status" value="1"/>
</dbReference>
<evidence type="ECO:0000313" key="7">
    <source>
        <dbReference type="Proteomes" id="UP000438429"/>
    </source>
</evidence>
<dbReference type="GO" id="GO:0071889">
    <property type="term" value="F:14-3-3 protein binding"/>
    <property type="evidence" value="ECO:0007669"/>
    <property type="project" value="UniProtKB-ARBA"/>
</dbReference>
<protein>
    <recommendedName>
        <fullName evidence="5">Rab-GAP TBC domain-containing protein</fullName>
    </recommendedName>
</protein>
<dbReference type="PROSITE" id="PS50086">
    <property type="entry name" value="TBC_RABGAP"/>
    <property type="match status" value="1"/>
</dbReference>
<dbReference type="Pfam" id="PF00566">
    <property type="entry name" value="RabGAP-TBC"/>
    <property type="match status" value="1"/>
</dbReference>
<feature type="compositionally biased region" description="Polar residues" evidence="4">
    <location>
        <begin position="149"/>
        <end position="172"/>
    </location>
</feature>
<proteinExistence type="predicted"/>
<dbReference type="SUPFAM" id="SSF47923">
    <property type="entry name" value="Ypt/Rab-GAP domain of gyp1p"/>
    <property type="match status" value="2"/>
</dbReference>
<comment type="function">
    <text evidence="3">May act as a GTPase-activating protein for Rab family protein(s).</text>
</comment>
<dbReference type="Gene3D" id="1.10.8.270">
    <property type="entry name" value="putative rabgap domain of human tbc1 domain family member 14 like domains"/>
    <property type="match status" value="1"/>
</dbReference>
<name>A0A6A4T309_SCOMX</name>
<evidence type="ECO:0000313" key="6">
    <source>
        <dbReference type="EMBL" id="KAF0036562.1"/>
    </source>
</evidence>
<feature type="compositionally biased region" description="Polar residues" evidence="4">
    <location>
        <begin position="185"/>
        <end position="195"/>
    </location>
</feature>
<comment type="caution">
    <text evidence="6">The sequence shown here is derived from an EMBL/GenBank/DDBJ whole genome shotgun (WGS) entry which is preliminary data.</text>
</comment>
<dbReference type="Gene3D" id="1.10.472.80">
    <property type="entry name" value="Ypt/Rab-GAP domain of gyp1p, domain 3"/>
    <property type="match status" value="1"/>
</dbReference>
<dbReference type="GO" id="GO:0005096">
    <property type="term" value="F:GTPase activator activity"/>
    <property type="evidence" value="ECO:0007669"/>
    <property type="project" value="UniProtKB-KW"/>
</dbReference>
<dbReference type="FunFam" id="1.10.10.750:FF:000009">
    <property type="entry name" value="TBC1 domain family member 22A"/>
    <property type="match status" value="1"/>
</dbReference>